<comment type="caution">
    <text evidence="2">The sequence shown here is derived from an EMBL/GenBank/DDBJ whole genome shotgun (WGS) entry which is preliminary data.</text>
</comment>
<dbReference type="Pfam" id="PF13649">
    <property type="entry name" value="Methyltransf_25"/>
    <property type="match status" value="1"/>
</dbReference>
<keyword evidence="2" id="KW-0489">Methyltransferase</keyword>
<gene>
    <name evidence="2" type="ORF">SAMN05660686_04953</name>
</gene>
<dbReference type="Gene3D" id="3.40.50.150">
    <property type="entry name" value="Vaccinia Virus protein VP39"/>
    <property type="match status" value="1"/>
</dbReference>
<accession>A0A8G2BMR7</accession>
<dbReference type="SUPFAM" id="SSF53335">
    <property type="entry name" value="S-adenosyl-L-methionine-dependent methyltransferases"/>
    <property type="match status" value="1"/>
</dbReference>
<dbReference type="CDD" id="cd02440">
    <property type="entry name" value="AdoMet_MTases"/>
    <property type="match status" value="1"/>
</dbReference>
<evidence type="ECO:0000313" key="2">
    <source>
        <dbReference type="EMBL" id="SDG59034.1"/>
    </source>
</evidence>
<evidence type="ECO:0000313" key="3">
    <source>
        <dbReference type="Proteomes" id="UP000198615"/>
    </source>
</evidence>
<proteinExistence type="predicted"/>
<organism evidence="2 3">
    <name type="scientific">Thalassobaculum litoreum DSM 18839</name>
    <dbReference type="NCBI Taxonomy" id="1123362"/>
    <lineage>
        <taxon>Bacteria</taxon>
        <taxon>Pseudomonadati</taxon>
        <taxon>Pseudomonadota</taxon>
        <taxon>Alphaproteobacteria</taxon>
        <taxon>Rhodospirillales</taxon>
        <taxon>Thalassobaculaceae</taxon>
        <taxon>Thalassobaculum</taxon>
    </lineage>
</organism>
<dbReference type="EMBL" id="FNBW01000028">
    <property type="protein sequence ID" value="SDG59034.1"/>
    <property type="molecule type" value="Genomic_DNA"/>
</dbReference>
<keyword evidence="2" id="KW-0808">Transferase</keyword>
<reference evidence="2 3" key="1">
    <citation type="submission" date="2016-10" db="EMBL/GenBank/DDBJ databases">
        <authorList>
            <person name="Varghese N."/>
            <person name="Submissions S."/>
        </authorList>
    </citation>
    <scope>NUCLEOTIDE SEQUENCE [LARGE SCALE GENOMIC DNA]</scope>
    <source>
        <strain evidence="2 3">DSM 18839</strain>
    </source>
</reference>
<sequence>MLNPDTDDGSWRTAVLDTWADLVSRVCPPLPYVLEPMCGLGAQARALVARLGGRALGFDINPEVVALAKRLFEGPAFECKCLDLRTLPTFAERFDVVVFGYEALNAHPVSRWPMLLAWARTHCTAGSVMILDVCGKGRGFGLRRGPGLFIDCTASNHLFTVSCNAKSGIRISRRYVCGQDELLGMIKDHGFGLIGCETPFANVNTDKPELRVMKTVILVAE</sequence>
<dbReference type="InterPro" id="IPR041698">
    <property type="entry name" value="Methyltransf_25"/>
</dbReference>
<evidence type="ECO:0000259" key="1">
    <source>
        <dbReference type="Pfam" id="PF13649"/>
    </source>
</evidence>
<dbReference type="Proteomes" id="UP000198615">
    <property type="component" value="Unassembled WGS sequence"/>
</dbReference>
<name>A0A8G2BMR7_9PROT</name>
<protein>
    <submittedName>
        <fullName evidence="2">Methyltransferase domain-containing protein</fullName>
    </submittedName>
</protein>
<feature type="domain" description="Methyltransferase" evidence="1">
    <location>
        <begin position="33"/>
        <end position="122"/>
    </location>
</feature>
<dbReference type="GO" id="GO:0008168">
    <property type="term" value="F:methyltransferase activity"/>
    <property type="evidence" value="ECO:0007669"/>
    <property type="project" value="UniProtKB-KW"/>
</dbReference>
<dbReference type="AlphaFoldDB" id="A0A8G2BMR7"/>
<dbReference type="InterPro" id="IPR029063">
    <property type="entry name" value="SAM-dependent_MTases_sf"/>
</dbReference>
<keyword evidence="3" id="KW-1185">Reference proteome</keyword>
<dbReference type="GO" id="GO:0032259">
    <property type="term" value="P:methylation"/>
    <property type="evidence" value="ECO:0007669"/>
    <property type="project" value="UniProtKB-KW"/>
</dbReference>